<feature type="transmembrane region" description="Helical" evidence="8">
    <location>
        <begin position="73"/>
        <end position="95"/>
    </location>
</feature>
<evidence type="ECO:0000256" key="8">
    <source>
        <dbReference type="SAM" id="Phobius"/>
    </source>
</evidence>
<feature type="transmembrane region" description="Helical" evidence="8">
    <location>
        <begin position="37"/>
        <end position="61"/>
    </location>
</feature>
<dbReference type="GO" id="GO:0046872">
    <property type="term" value="F:metal ion binding"/>
    <property type="evidence" value="ECO:0007669"/>
    <property type="project" value="UniProtKB-KW"/>
</dbReference>
<dbReference type="PANTHER" id="PTHR20855:SF3">
    <property type="entry name" value="LD03007P"/>
    <property type="match status" value="1"/>
</dbReference>
<dbReference type="EMBL" id="FQUX01000009">
    <property type="protein sequence ID" value="SHF94263.1"/>
    <property type="molecule type" value="Genomic_DNA"/>
</dbReference>
<dbReference type="GO" id="GO:0005886">
    <property type="term" value="C:plasma membrane"/>
    <property type="evidence" value="ECO:0007669"/>
    <property type="project" value="UniProtKB-SubCell"/>
</dbReference>
<dbReference type="GO" id="GO:0140911">
    <property type="term" value="F:pore-forming activity"/>
    <property type="evidence" value="ECO:0007669"/>
    <property type="project" value="InterPro"/>
</dbReference>
<evidence type="ECO:0000256" key="3">
    <source>
        <dbReference type="ARBA" id="ARBA00022475"/>
    </source>
</evidence>
<keyword evidence="4 8" id="KW-0812">Transmembrane</keyword>
<feature type="transmembrane region" description="Helical" evidence="8">
    <location>
        <begin position="182"/>
        <end position="202"/>
    </location>
</feature>
<organism evidence="9 10">
    <name type="scientific">Arenibacter palladensis</name>
    <dbReference type="NCBI Taxonomy" id="237373"/>
    <lineage>
        <taxon>Bacteria</taxon>
        <taxon>Pseudomonadati</taxon>
        <taxon>Bacteroidota</taxon>
        <taxon>Flavobacteriia</taxon>
        <taxon>Flavobacteriales</taxon>
        <taxon>Flavobacteriaceae</taxon>
        <taxon>Arenibacter</taxon>
    </lineage>
</organism>
<evidence type="ECO:0000256" key="5">
    <source>
        <dbReference type="ARBA" id="ARBA00022989"/>
    </source>
</evidence>
<dbReference type="NCBIfam" id="TIGR01065">
    <property type="entry name" value="hlyIII"/>
    <property type="match status" value="1"/>
</dbReference>
<keyword evidence="7" id="KW-0862">Zinc</keyword>
<dbReference type="Pfam" id="PF03006">
    <property type="entry name" value="HlyIII"/>
    <property type="match status" value="1"/>
</dbReference>
<feature type="binding site" evidence="7">
    <location>
        <position position="186"/>
    </location>
    <ligand>
        <name>Zn(2+)</name>
        <dbReference type="ChEBI" id="CHEBI:29105"/>
    </ligand>
</feature>
<evidence type="ECO:0000313" key="9">
    <source>
        <dbReference type="EMBL" id="SHF94263.1"/>
    </source>
</evidence>
<proteinExistence type="inferred from homology"/>
<dbReference type="AlphaFoldDB" id="A0A1M5FRY2"/>
<name>A0A1M5FRY2_9FLAO</name>
<feature type="transmembrane region" description="Helical" evidence="8">
    <location>
        <begin position="12"/>
        <end position="31"/>
    </location>
</feature>
<feature type="transmembrane region" description="Helical" evidence="8">
    <location>
        <begin position="154"/>
        <end position="175"/>
    </location>
</feature>
<keyword evidence="3" id="KW-1003">Cell membrane</keyword>
<dbReference type="InterPro" id="IPR005744">
    <property type="entry name" value="Hy-lIII"/>
</dbReference>
<evidence type="ECO:0000256" key="1">
    <source>
        <dbReference type="ARBA" id="ARBA00004651"/>
    </source>
</evidence>
<keyword evidence="7" id="KW-0479">Metal-binding</keyword>
<evidence type="ECO:0000256" key="4">
    <source>
        <dbReference type="ARBA" id="ARBA00022692"/>
    </source>
</evidence>
<feature type="transmembrane region" description="Helical" evidence="8">
    <location>
        <begin position="101"/>
        <end position="121"/>
    </location>
</feature>
<feature type="transmembrane region" description="Helical" evidence="8">
    <location>
        <begin position="128"/>
        <end position="148"/>
    </location>
</feature>
<dbReference type="PANTHER" id="PTHR20855">
    <property type="entry name" value="ADIPOR/PROGESTIN RECEPTOR-RELATED"/>
    <property type="match status" value="1"/>
</dbReference>
<dbReference type="InterPro" id="IPR004254">
    <property type="entry name" value="AdipoR/HlyIII-related"/>
</dbReference>
<dbReference type="Proteomes" id="UP000184406">
    <property type="component" value="Unassembled WGS sequence"/>
</dbReference>
<comment type="subcellular location">
    <subcellularLocation>
        <location evidence="1">Cell membrane</location>
        <topology evidence="1">Multi-pass membrane protein</topology>
    </subcellularLocation>
</comment>
<evidence type="ECO:0000256" key="7">
    <source>
        <dbReference type="PIRSR" id="PIRSR604254-1"/>
    </source>
</evidence>
<keyword evidence="5 8" id="KW-1133">Transmembrane helix</keyword>
<keyword evidence="10" id="KW-1185">Reference proteome</keyword>
<keyword evidence="6 8" id="KW-0472">Membrane</keyword>
<evidence type="ECO:0000256" key="2">
    <source>
        <dbReference type="ARBA" id="ARBA00008488"/>
    </source>
</evidence>
<comment type="similarity">
    <text evidence="2">Belongs to the UPF0073 (Hly-III) family.</text>
</comment>
<feature type="binding site" evidence="7">
    <location>
        <position position="60"/>
    </location>
    <ligand>
        <name>Zn(2+)</name>
        <dbReference type="ChEBI" id="CHEBI:29105"/>
    </ligand>
</feature>
<sequence length="205" mass="23463">MLEKEEKLNTLSHALGIILGLIGFFVLYQINDRHNSYGIFSIVVYSFTFVLLFTASTLYHLVRDPNLKNRLRILDHISIYFLIAGTYTPVALIMLEKGNGWLLFYTVWGIAALGTLMKLFYTGKYEFISLLLYLVMGWLIVLDLDNLLSNTTTIGLGTLFLGGAFYTLGIIFYAVERIPYNHFIWHLFVLGGAISHWFFILIDVV</sequence>
<accession>A0A1M5FRY2</accession>
<evidence type="ECO:0000256" key="6">
    <source>
        <dbReference type="ARBA" id="ARBA00023136"/>
    </source>
</evidence>
<gene>
    <name evidence="9" type="ORF">SAMN03080594_109196</name>
</gene>
<evidence type="ECO:0000313" key="10">
    <source>
        <dbReference type="Proteomes" id="UP000184406"/>
    </source>
</evidence>
<reference evidence="10" key="1">
    <citation type="submission" date="2016-11" db="EMBL/GenBank/DDBJ databases">
        <authorList>
            <person name="Varghese N."/>
            <person name="Submissions S."/>
        </authorList>
    </citation>
    <scope>NUCLEOTIDE SEQUENCE [LARGE SCALE GENOMIC DNA]</scope>
    <source>
        <strain evidence="10">DSM 17539</strain>
    </source>
</reference>
<dbReference type="RefSeq" id="WP_245802592.1">
    <property type="nucleotide sequence ID" value="NZ_FQUX01000009.1"/>
</dbReference>
<feature type="binding site" evidence="7">
    <location>
        <position position="182"/>
    </location>
    <ligand>
        <name>Zn(2+)</name>
        <dbReference type="ChEBI" id="CHEBI:29105"/>
    </ligand>
</feature>
<protein>
    <submittedName>
        <fullName evidence="9">Hemolysin III</fullName>
    </submittedName>
</protein>